<dbReference type="EMBL" id="CP027226">
    <property type="protein sequence ID" value="AVM42763.1"/>
    <property type="molecule type" value="Genomic_DNA"/>
</dbReference>
<comment type="catalytic activity">
    <reaction evidence="1">
        <text>a long-chain fatty acid + ATP + CoA = a long-chain fatty acyl-CoA + AMP + diphosphate</text>
        <dbReference type="Rhea" id="RHEA:15421"/>
        <dbReference type="ChEBI" id="CHEBI:30616"/>
        <dbReference type="ChEBI" id="CHEBI:33019"/>
        <dbReference type="ChEBI" id="CHEBI:57287"/>
        <dbReference type="ChEBI" id="CHEBI:57560"/>
        <dbReference type="ChEBI" id="CHEBI:83139"/>
        <dbReference type="ChEBI" id="CHEBI:456215"/>
        <dbReference type="EC" id="6.2.1.3"/>
    </reaction>
    <physiologicalReaction direction="left-to-right" evidence="1">
        <dbReference type="Rhea" id="RHEA:15422"/>
    </physiologicalReaction>
</comment>
<dbReference type="RefSeq" id="WP_106012713.1">
    <property type="nucleotide sequence ID" value="NZ_CP027226.1"/>
</dbReference>
<evidence type="ECO:0000256" key="1">
    <source>
        <dbReference type="ARBA" id="ARBA00024484"/>
    </source>
</evidence>
<accession>A0A2S0KP13</accession>
<evidence type="ECO:0000313" key="4">
    <source>
        <dbReference type="Proteomes" id="UP000237947"/>
    </source>
</evidence>
<dbReference type="InterPro" id="IPR045851">
    <property type="entry name" value="AMP-bd_C_sf"/>
</dbReference>
<dbReference type="InterPro" id="IPR042099">
    <property type="entry name" value="ANL_N_sf"/>
</dbReference>
<evidence type="ECO:0000313" key="3">
    <source>
        <dbReference type="EMBL" id="AVM42763.1"/>
    </source>
</evidence>
<name>A0A2S0KP13_9FIRM</name>
<dbReference type="Gene3D" id="3.40.50.12780">
    <property type="entry name" value="N-terminal domain of ligase-like"/>
    <property type="match status" value="1"/>
</dbReference>
<keyword evidence="4" id="KW-1185">Reference proteome</keyword>
<evidence type="ECO:0000259" key="2">
    <source>
        <dbReference type="Pfam" id="PF00501"/>
    </source>
</evidence>
<dbReference type="GO" id="GO:0004467">
    <property type="term" value="F:long-chain fatty acid-CoA ligase activity"/>
    <property type="evidence" value="ECO:0007669"/>
    <property type="project" value="UniProtKB-EC"/>
</dbReference>
<proteinExistence type="predicted"/>
<reference evidence="4" key="1">
    <citation type="submission" date="2018-02" db="EMBL/GenBank/DDBJ databases">
        <authorList>
            <person name="Holder M.E."/>
            <person name="Ajami N.J."/>
            <person name="Petrosino J.F."/>
        </authorList>
    </citation>
    <scope>NUCLEOTIDE SEQUENCE [LARGE SCALE GENOMIC DNA]</scope>
    <source>
        <strain evidence="4">CCUG 47711</strain>
    </source>
</reference>
<protein>
    <submittedName>
        <fullName evidence="3">AMP-dependent synthetase</fullName>
    </submittedName>
</protein>
<dbReference type="GO" id="GO:0016020">
    <property type="term" value="C:membrane"/>
    <property type="evidence" value="ECO:0007669"/>
    <property type="project" value="TreeGrafter"/>
</dbReference>
<dbReference type="PANTHER" id="PTHR43272:SF52">
    <property type="entry name" value="AMP-DEPENDENT SYNTHETASE_LIGASE DOMAIN-CONTAINING PROTEIN"/>
    <property type="match status" value="1"/>
</dbReference>
<dbReference type="AlphaFoldDB" id="A0A2S0KP13"/>
<dbReference type="InterPro" id="IPR000873">
    <property type="entry name" value="AMP-dep_synth/lig_dom"/>
</dbReference>
<dbReference type="OrthoDB" id="9778383at2"/>
<dbReference type="KEGG" id="fsa:C5Q98_05855"/>
<sequence length="615" mass="68781">MFQNNEKMYSYPLHESYRSRDLREMIERSASLYAEENAFLLKDPVALRELDPRSEAAINFRINPDNEYRGITYRQVNEDRKALGSAMLDLGISKDDKVIILAETRYEWYITYLATVCGLAIIAPMDKELPANEVENLINRSGANTIFYSRSQEDKLLGIADNIKQVKNLVSYDLPTENSSKLAGEDKDLFFLWDLINTGNSIRANGNTQYDNLPIDPRALAVLLFTSGTTAKSKAVMLCHDNLCVNIYDVCLTVEFDKNDTLLSVLPLHHTFEATAGFLLPLSRGGKIAMNDGLRHIAKNLQQSKTSILIAVPLLLETLHKTILRKATGDAKVAKKYKLGLSLAKALNKIKLNFNDKIFAEIHKGLGGHLRLLVCGGAAIEPQILADFNDWGITAIQGYGVTECSPIISNNRPKYKEHASAGLPTPHVEVKIINEDENGIGEIIARGPNVMLGYYEDPEKTAEAIDSEGFYHTGDYGYIDDRGFIYITGRKANIIVTKNGKNIFPEEIEFVLLKENIIEEVVVYGERDEYGEQIITAEVFPSVEELAKVLETNAKDIDTSVLTGSVAEGLVKDAISKANKELQNFKKVKDIVLRAEPFPRNTSKKILRNKEQRNV</sequence>
<feature type="domain" description="AMP-dependent synthetase/ligase" evidence="2">
    <location>
        <begin position="59"/>
        <end position="455"/>
    </location>
</feature>
<dbReference type="Proteomes" id="UP000237947">
    <property type="component" value="Chromosome"/>
</dbReference>
<dbReference type="Gene3D" id="3.30.300.30">
    <property type="match status" value="1"/>
</dbReference>
<dbReference type="Pfam" id="PF00501">
    <property type="entry name" value="AMP-binding"/>
    <property type="match status" value="1"/>
</dbReference>
<dbReference type="PANTHER" id="PTHR43272">
    <property type="entry name" value="LONG-CHAIN-FATTY-ACID--COA LIGASE"/>
    <property type="match status" value="1"/>
</dbReference>
<dbReference type="SUPFAM" id="SSF56801">
    <property type="entry name" value="Acetyl-CoA synthetase-like"/>
    <property type="match status" value="1"/>
</dbReference>
<organism evidence="3 4">
    <name type="scientific">Fastidiosipila sanguinis</name>
    <dbReference type="NCBI Taxonomy" id="236753"/>
    <lineage>
        <taxon>Bacteria</taxon>
        <taxon>Bacillati</taxon>
        <taxon>Bacillota</taxon>
        <taxon>Clostridia</taxon>
        <taxon>Eubacteriales</taxon>
        <taxon>Oscillospiraceae</taxon>
        <taxon>Fastidiosipila</taxon>
    </lineage>
</organism>
<gene>
    <name evidence="3" type="ORF">C5Q98_05855</name>
</gene>